<dbReference type="AlphaFoldDB" id="G7WH57"/>
<proteinExistence type="predicted"/>
<dbReference type="RefSeq" id="WP_014186372.1">
    <property type="nucleotide sequence ID" value="NC_016584.1"/>
</dbReference>
<evidence type="ECO:0000313" key="2">
    <source>
        <dbReference type="EMBL" id="AET69565.1"/>
    </source>
</evidence>
<dbReference type="EMBL" id="CP003108">
    <property type="protein sequence ID" value="AET69565.1"/>
    <property type="molecule type" value="Genomic_DNA"/>
</dbReference>
<dbReference type="eggNOG" id="COG1723">
    <property type="taxonomic scope" value="Bacteria"/>
</dbReference>
<feature type="domain" description="DUF155" evidence="1">
    <location>
        <begin position="56"/>
        <end position="226"/>
    </location>
</feature>
<name>G7WH57_DESOD</name>
<accession>G7WH57</accession>
<protein>
    <recommendedName>
        <fullName evidence="1">DUF155 domain-containing protein</fullName>
    </recommendedName>
</protein>
<dbReference type="PATRIC" id="fig|768706.3.peg.4181"/>
<keyword evidence="3" id="KW-1185">Reference proteome</keyword>
<dbReference type="InterPro" id="IPR003734">
    <property type="entry name" value="DUF155"/>
</dbReference>
<dbReference type="Pfam" id="PF02582">
    <property type="entry name" value="DUF155"/>
    <property type="match status" value="1"/>
</dbReference>
<evidence type="ECO:0000313" key="3">
    <source>
        <dbReference type="Proteomes" id="UP000006346"/>
    </source>
</evidence>
<dbReference type="STRING" id="768706.Desor_4128"/>
<dbReference type="KEGG" id="dor:Desor_4128"/>
<gene>
    <name evidence="2" type="ordered locus">Desor_4128</name>
</gene>
<reference evidence="3" key="1">
    <citation type="submission" date="2011-11" db="EMBL/GenBank/DDBJ databases">
        <title>Complete sequence of Desulfosporosinus orientis DSM 765.</title>
        <authorList>
            <person name="Lucas S."/>
            <person name="Han J."/>
            <person name="Lapidus A."/>
            <person name="Cheng J.-F."/>
            <person name="Goodwin L."/>
            <person name="Pitluck S."/>
            <person name="Peters L."/>
            <person name="Ovchinnikova G."/>
            <person name="Teshima H."/>
            <person name="Detter J.C."/>
            <person name="Han C."/>
            <person name="Tapia R."/>
            <person name="Land M."/>
            <person name="Hauser L."/>
            <person name="Kyrpides N."/>
            <person name="Ivanova N."/>
            <person name="Pagani I."/>
            <person name="Pester M."/>
            <person name="Spring S."/>
            <person name="Ollivier B."/>
            <person name="Rattei T."/>
            <person name="Klenk H.-P."/>
            <person name="Wagner M."/>
            <person name="Loy A."/>
            <person name="Woyke T."/>
        </authorList>
    </citation>
    <scope>NUCLEOTIDE SEQUENCE [LARGE SCALE GENOMIC DNA]</scope>
    <source>
        <strain evidence="3">ATCC 19365 / DSM 765 / NCIMB 8382 / VKM B-1628</strain>
    </source>
</reference>
<organism evidence="2 3">
    <name type="scientific">Desulfosporosinus orientis (strain ATCC 19365 / DSM 765 / NCIMB 8382 / VKM B-1628 / Singapore I)</name>
    <name type="common">Desulfotomaculum orientis</name>
    <dbReference type="NCBI Taxonomy" id="768706"/>
    <lineage>
        <taxon>Bacteria</taxon>
        <taxon>Bacillati</taxon>
        <taxon>Bacillota</taxon>
        <taxon>Clostridia</taxon>
        <taxon>Eubacteriales</taxon>
        <taxon>Desulfitobacteriaceae</taxon>
        <taxon>Desulfosporosinus</taxon>
    </lineage>
</organism>
<dbReference type="OrthoDB" id="5338490at2"/>
<reference evidence="2 3" key="2">
    <citation type="journal article" date="2012" name="J. Bacteriol.">
        <title>Complete genome sequences of Desulfosporosinus orientis DSM765T, Desulfosporosinus youngiae DSM17734T, Desulfosporosinus meridiei DSM13257T, and Desulfosporosinus acidiphilus DSM22704T.</title>
        <authorList>
            <person name="Pester M."/>
            <person name="Brambilla E."/>
            <person name="Alazard D."/>
            <person name="Rattei T."/>
            <person name="Weinmaier T."/>
            <person name="Han J."/>
            <person name="Lucas S."/>
            <person name="Lapidus A."/>
            <person name="Cheng J.F."/>
            <person name="Goodwin L."/>
            <person name="Pitluck S."/>
            <person name="Peters L."/>
            <person name="Ovchinnikova G."/>
            <person name="Teshima H."/>
            <person name="Detter J.C."/>
            <person name="Han C.S."/>
            <person name="Tapia R."/>
            <person name="Land M.L."/>
            <person name="Hauser L."/>
            <person name="Kyrpides N.C."/>
            <person name="Ivanova N.N."/>
            <person name="Pagani I."/>
            <person name="Huntmann M."/>
            <person name="Wei C.L."/>
            <person name="Davenport K.W."/>
            <person name="Daligault H."/>
            <person name="Chain P.S."/>
            <person name="Chen A."/>
            <person name="Mavromatis K."/>
            <person name="Markowitz V."/>
            <person name="Szeto E."/>
            <person name="Mikhailova N."/>
            <person name="Pati A."/>
            <person name="Wagner M."/>
            <person name="Woyke T."/>
            <person name="Ollivier B."/>
            <person name="Klenk H.P."/>
            <person name="Spring S."/>
            <person name="Loy A."/>
        </authorList>
    </citation>
    <scope>NUCLEOTIDE SEQUENCE [LARGE SCALE GENOMIC DNA]</scope>
    <source>
        <strain evidence="3">ATCC 19365 / DSM 765 / NCIMB 8382 / VKM B-1628</strain>
    </source>
</reference>
<evidence type="ECO:0000259" key="1">
    <source>
        <dbReference type="Pfam" id="PF02582"/>
    </source>
</evidence>
<dbReference type="Proteomes" id="UP000006346">
    <property type="component" value="Chromosome"/>
</dbReference>
<dbReference type="HOGENOM" id="CLU_011220_2_1_9"/>
<sequence length="271" mass="31767">MEKILINTYKIAARLLLARIAGFMNLRQDVRWRDYLKFDEVEVEKILKYASAAKAVYLYKYGCVSFINFNQDEVSVFLDYLGTLYIEPNYELLSRFNETHEMIPLSEGELILWEGDDVVFQYQPYVDDVAAAVLAKSTELYNIERDLSQVLDEVGKFIVWLNKGYLRANTKKVASTLAQGIRFKYRSIESVRLLDRPSEFNRNHESRLLFDRLCGYFELNKRYEALANQMNILDSITGEYFSFGTKQSEQRLLLFEIVLLASFPLMHILFQ</sequence>